<proteinExistence type="predicted"/>
<dbReference type="PANTHER" id="PTHR35317:SF23">
    <property type="entry name" value="OS04G0629600 PROTEIN"/>
    <property type="match status" value="1"/>
</dbReference>
<reference evidence="2" key="2">
    <citation type="submission" date="2025-08" db="UniProtKB">
        <authorList>
            <consortium name="RefSeq"/>
        </authorList>
    </citation>
    <scope>IDENTIFICATION</scope>
    <source>
        <tissue evidence="2">Leaves</tissue>
    </source>
</reference>
<dbReference type="Pfam" id="PF14223">
    <property type="entry name" value="Retrotran_gag_2"/>
    <property type="match status" value="1"/>
</dbReference>
<accession>A0A6P6XBF5</accession>
<dbReference type="RefSeq" id="XP_027124206.1">
    <property type="nucleotide sequence ID" value="XM_027268405.2"/>
</dbReference>
<name>A0A6P6XBF5_COFAR</name>
<gene>
    <name evidence="2" type="primary">LOC113740891</name>
</gene>
<dbReference type="PANTHER" id="PTHR35317">
    <property type="entry name" value="OS04G0629600 PROTEIN"/>
    <property type="match status" value="1"/>
</dbReference>
<keyword evidence="1" id="KW-1185">Reference proteome</keyword>
<dbReference type="Proteomes" id="UP001652660">
    <property type="component" value="Chromosome 4e"/>
</dbReference>
<evidence type="ECO:0000313" key="2">
    <source>
        <dbReference type="RefSeq" id="XP_027124206.1"/>
    </source>
</evidence>
<organism evidence="1 2">
    <name type="scientific">Coffea arabica</name>
    <name type="common">Arabian coffee</name>
    <dbReference type="NCBI Taxonomy" id="13443"/>
    <lineage>
        <taxon>Eukaryota</taxon>
        <taxon>Viridiplantae</taxon>
        <taxon>Streptophyta</taxon>
        <taxon>Embryophyta</taxon>
        <taxon>Tracheophyta</taxon>
        <taxon>Spermatophyta</taxon>
        <taxon>Magnoliopsida</taxon>
        <taxon>eudicotyledons</taxon>
        <taxon>Gunneridae</taxon>
        <taxon>Pentapetalae</taxon>
        <taxon>asterids</taxon>
        <taxon>lamiids</taxon>
        <taxon>Gentianales</taxon>
        <taxon>Rubiaceae</taxon>
        <taxon>Ixoroideae</taxon>
        <taxon>Gardenieae complex</taxon>
        <taxon>Bertiereae - Coffeeae clade</taxon>
        <taxon>Coffeeae</taxon>
        <taxon>Coffea</taxon>
    </lineage>
</organism>
<dbReference type="GeneID" id="113740891"/>
<protein>
    <recommendedName>
        <fullName evidence="3">UBN2_2 domain-containing protein</fullName>
    </recommendedName>
</protein>
<evidence type="ECO:0000313" key="1">
    <source>
        <dbReference type="Proteomes" id="UP001652660"/>
    </source>
</evidence>
<sequence length="192" mass="22077">MEGQDSSDLRCRDLDLALHENEPPIPMDSSLSNEKAAYERWERSNHLNLKLIKSHNNQSIKGSIPDCDPVKAYMKAIDEQFVSSDKVLASSLMKKFARMTFDKSGSVREHIMEMKDIAAKLKSLKVEISVSFLVHFILNSLPLKYTLFKISYNTHKEEWSINELLIDTNSVDDEIRDNKFRIDGDCYRFGNG</sequence>
<dbReference type="OrthoDB" id="1929566at2759"/>
<dbReference type="AlphaFoldDB" id="A0A6P6XBF5"/>
<reference evidence="1" key="1">
    <citation type="journal article" date="2025" name="Foods">
        <title>Unveiling the Microbial Signatures of Arabica Coffee Cherries: Insights into Ripeness Specific Diversity, Functional Traits, and Implications for Quality and Safety.</title>
        <authorList>
            <consortium name="RefSeq"/>
            <person name="Tenea G.N."/>
            <person name="Cifuentes V."/>
            <person name="Reyes P."/>
            <person name="Cevallos-Vallejos M."/>
        </authorList>
    </citation>
    <scope>NUCLEOTIDE SEQUENCE [LARGE SCALE GENOMIC DNA]</scope>
</reference>
<evidence type="ECO:0008006" key="3">
    <source>
        <dbReference type="Google" id="ProtNLM"/>
    </source>
</evidence>